<reference evidence="1 2" key="1">
    <citation type="submission" date="2024-06" db="EMBL/GenBank/DDBJ databases">
        <title>Genomic Encyclopedia of Type Strains, Phase IV (KMG-IV): sequencing the most valuable type-strain genomes for metagenomic binning, comparative biology and taxonomic classification.</title>
        <authorList>
            <person name="Goeker M."/>
        </authorList>
    </citation>
    <scope>NUCLEOTIDE SEQUENCE [LARGE SCALE GENOMIC DNA]</scope>
    <source>
        <strain evidence="1 2">DSM 21460</strain>
    </source>
</reference>
<protein>
    <recommendedName>
        <fullName evidence="3">Integrase</fullName>
    </recommendedName>
</protein>
<accession>A0ABV2J7N8</accession>
<dbReference type="Proteomes" id="UP001549162">
    <property type="component" value="Unassembled WGS sequence"/>
</dbReference>
<name>A0ABV2J7N8_9FIRM</name>
<gene>
    <name evidence="1" type="ORF">ABID14_000383</name>
</gene>
<evidence type="ECO:0000313" key="2">
    <source>
        <dbReference type="Proteomes" id="UP001549162"/>
    </source>
</evidence>
<comment type="caution">
    <text evidence="1">The sequence shown here is derived from an EMBL/GenBank/DDBJ whole genome shotgun (WGS) entry which is preliminary data.</text>
</comment>
<proteinExistence type="predicted"/>
<evidence type="ECO:0000313" key="1">
    <source>
        <dbReference type="EMBL" id="MET3616763.1"/>
    </source>
</evidence>
<keyword evidence="2" id="KW-1185">Reference proteome</keyword>
<dbReference type="EMBL" id="JBEPMA010000001">
    <property type="protein sequence ID" value="MET3616763.1"/>
    <property type="molecule type" value="Genomic_DNA"/>
</dbReference>
<sequence>MTGNKKGLAPTKVSRPNKNYYYLNYNTKRG</sequence>
<organism evidence="1 2">
    <name type="scientific">Peptoniphilus olsenii</name>
    <dbReference type="NCBI Taxonomy" id="411570"/>
    <lineage>
        <taxon>Bacteria</taxon>
        <taxon>Bacillati</taxon>
        <taxon>Bacillota</taxon>
        <taxon>Tissierellia</taxon>
        <taxon>Tissierellales</taxon>
        <taxon>Peptoniphilaceae</taxon>
        <taxon>Peptoniphilus</taxon>
    </lineage>
</organism>
<evidence type="ECO:0008006" key="3">
    <source>
        <dbReference type="Google" id="ProtNLM"/>
    </source>
</evidence>